<feature type="transmembrane region" description="Helical" evidence="1">
    <location>
        <begin position="229"/>
        <end position="246"/>
    </location>
</feature>
<feature type="transmembrane region" description="Helical" evidence="1">
    <location>
        <begin position="144"/>
        <end position="168"/>
    </location>
</feature>
<sequence>MSVTEALYIVFVGLTGISMGSLIVLMIGHLMSEHWLAPIRAELEAASLTMPLLLVLGIPLAFGLDQLFPWVSERADLPPMRAAFLSPGFFLMRSAFYLIVCAGMAFWLIRTRHVRRTSAVSLALLTPIVSFAAYDWVLSREPHWWSSLFGFAFGLAQVLAALAGAILVNFLKPDPASSRRMASLERALLTLALLTVWTWFAQFIIVWLANLPQEAEWYARRSDPWDQGLLTTSYLLMLGAIVVLVPSGVSRSAMIGGSALALLYHGTHTLWILQPKGISSWLDICLILGTICLWIAAFIAVMRVRPSYTEEASAEP</sequence>
<feature type="transmembrane region" description="Helical" evidence="1">
    <location>
        <begin position="6"/>
        <end position="31"/>
    </location>
</feature>
<organism evidence="2 3">
    <name type="scientific">Microvirga vignae</name>
    <dbReference type="NCBI Taxonomy" id="1225564"/>
    <lineage>
        <taxon>Bacteria</taxon>
        <taxon>Pseudomonadati</taxon>
        <taxon>Pseudomonadota</taxon>
        <taxon>Alphaproteobacteria</taxon>
        <taxon>Hyphomicrobiales</taxon>
        <taxon>Methylobacteriaceae</taxon>
        <taxon>Microvirga</taxon>
    </lineage>
</organism>
<keyword evidence="3" id="KW-1185">Reference proteome</keyword>
<dbReference type="PATRIC" id="fig|1225564.3.peg.6149"/>
<feature type="transmembrane region" description="Helical" evidence="1">
    <location>
        <begin position="253"/>
        <end position="272"/>
    </location>
</feature>
<evidence type="ECO:0008006" key="4">
    <source>
        <dbReference type="Google" id="ProtNLM"/>
    </source>
</evidence>
<dbReference type="PANTHER" id="PTHR43044">
    <property type="match status" value="1"/>
</dbReference>
<keyword evidence="1" id="KW-0812">Transmembrane</keyword>
<evidence type="ECO:0000313" key="3">
    <source>
        <dbReference type="Proteomes" id="UP000035489"/>
    </source>
</evidence>
<evidence type="ECO:0000313" key="2">
    <source>
        <dbReference type="EMBL" id="KLK90797.1"/>
    </source>
</evidence>
<evidence type="ECO:0000256" key="1">
    <source>
        <dbReference type="SAM" id="Phobius"/>
    </source>
</evidence>
<reference evidence="2 3" key="1">
    <citation type="submission" date="2015-05" db="EMBL/GenBank/DDBJ databases">
        <title>Draft genome sequence of Microvirga vignae strain BR3299, a novel nitrogen fixing bacteria isolated from Brazil semi-aired region.</title>
        <authorList>
            <person name="Zilli J.E."/>
            <person name="Passos S.R."/>
            <person name="Leite J."/>
            <person name="Baldani J.I."/>
            <person name="Xavier G.R."/>
            <person name="Rumjaneck N.G."/>
            <person name="Simoes-Araujo J.L."/>
        </authorList>
    </citation>
    <scope>NUCLEOTIDE SEQUENCE [LARGE SCALE GENOMIC DNA]</scope>
    <source>
        <strain evidence="2 3">BR3299</strain>
    </source>
</reference>
<comment type="caution">
    <text evidence="2">The sequence shown here is derived from an EMBL/GenBank/DDBJ whole genome shotgun (WGS) entry which is preliminary data.</text>
</comment>
<dbReference type="PANTHER" id="PTHR43044:SF1">
    <property type="entry name" value="QUINOL:CYTOCHROME C OXIDOREDUCTASE QUINONE-BINDING SUBUNIT 2"/>
    <property type="match status" value="1"/>
</dbReference>
<dbReference type="AlphaFoldDB" id="A0A0H1RDZ3"/>
<feature type="transmembrane region" description="Helical" evidence="1">
    <location>
        <begin position="188"/>
        <end position="209"/>
    </location>
</feature>
<name>A0A0H1RDZ3_9HYPH</name>
<dbReference type="EMBL" id="LCYG01000066">
    <property type="protein sequence ID" value="KLK90797.1"/>
    <property type="molecule type" value="Genomic_DNA"/>
</dbReference>
<accession>A0A0H1RDZ3</accession>
<protein>
    <recommendedName>
        <fullName evidence="4">Quinol:cytochrome C oxidoreductase</fullName>
    </recommendedName>
</protein>
<dbReference type="STRING" id="1225564.AA309_23645"/>
<feature type="transmembrane region" description="Helical" evidence="1">
    <location>
        <begin position="84"/>
        <end position="107"/>
    </location>
</feature>
<feature type="transmembrane region" description="Helical" evidence="1">
    <location>
        <begin position="119"/>
        <end position="138"/>
    </location>
</feature>
<dbReference type="Proteomes" id="UP000035489">
    <property type="component" value="Unassembled WGS sequence"/>
</dbReference>
<keyword evidence="1" id="KW-1133">Transmembrane helix</keyword>
<gene>
    <name evidence="2" type="ORF">AA309_23645</name>
</gene>
<dbReference type="OrthoDB" id="140980at2"/>
<proteinExistence type="predicted"/>
<feature type="transmembrane region" description="Helical" evidence="1">
    <location>
        <begin position="278"/>
        <end position="301"/>
    </location>
</feature>
<dbReference type="RefSeq" id="WP_047191494.1">
    <property type="nucleotide sequence ID" value="NZ_LCYG01000066.1"/>
</dbReference>
<keyword evidence="1" id="KW-0472">Membrane</keyword>